<dbReference type="AlphaFoldDB" id="A0AAD6LX60"/>
<organism evidence="1 2">
    <name type="scientific">Populus alba x Populus x berolinensis</name>
    <dbReference type="NCBI Taxonomy" id="444605"/>
    <lineage>
        <taxon>Eukaryota</taxon>
        <taxon>Viridiplantae</taxon>
        <taxon>Streptophyta</taxon>
        <taxon>Embryophyta</taxon>
        <taxon>Tracheophyta</taxon>
        <taxon>Spermatophyta</taxon>
        <taxon>Magnoliopsida</taxon>
        <taxon>eudicotyledons</taxon>
        <taxon>Gunneridae</taxon>
        <taxon>Pentapetalae</taxon>
        <taxon>rosids</taxon>
        <taxon>fabids</taxon>
        <taxon>Malpighiales</taxon>
        <taxon>Salicaceae</taxon>
        <taxon>Saliceae</taxon>
        <taxon>Populus</taxon>
    </lineage>
</organism>
<name>A0AAD6LX60_9ROSI</name>
<accession>A0AAD6LX60</accession>
<protein>
    <submittedName>
        <fullName evidence="1">Uncharacterized protein</fullName>
    </submittedName>
</protein>
<sequence length="156" mass="17369">MTSLKGHVCNSNIPEETLNPILKSLARTPSLLLHSLFHFNYGFLSSISTASLILRLRGLIDSKRDEINSLTKSKGIQNTRCPIWSRLSLRERSITCLLCSFLLGIYRCILLCWNVGSKFTILHSKSMNSGFSLVYPIGQGFPLPSMGNLLPSQQIA</sequence>
<keyword evidence="2" id="KW-1185">Reference proteome</keyword>
<dbReference type="Proteomes" id="UP001164929">
    <property type="component" value="Chromosome 13"/>
</dbReference>
<evidence type="ECO:0000313" key="1">
    <source>
        <dbReference type="EMBL" id="KAJ6974906.1"/>
    </source>
</evidence>
<dbReference type="EMBL" id="JAQIZT010000013">
    <property type="protein sequence ID" value="KAJ6974906.1"/>
    <property type="molecule type" value="Genomic_DNA"/>
</dbReference>
<comment type="caution">
    <text evidence="1">The sequence shown here is derived from an EMBL/GenBank/DDBJ whole genome shotgun (WGS) entry which is preliminary data.</text>
</comment>
<proteinExistence type="predicted"/>
<gene>
    <name evidence="1" type="ORF">NC653_030910</name>
</gene>
<evidence type="ECO:0000313" key="2">
    <source>
        <dbReference type="Proteomes" id="UP001164929"/>
    </source>
</evidence>
<reference evidence="1" key="1">
    <citation type="journal article" date="2023" name="Mol. Ecol. Resour.">
        <title>Chromosome-level genome assembly of a triploid poplar Populus alba 'Berolinensis'.</title>
        <authorList>
            <person name="Chen S."/>
            <person name="Yu Y."/>
            <person name="Wang X."/>
            <person name="Wang S."/>
            <person name="Zhang T."/>
            <person name="Zhou Y."/>
            <person name="He R."/>
            <person name="Meng N."/>
            <person name="Wang Y."/>
            <person name="Liu W."/>
            <person name="Liu Z."/>
            <person name="Liu J."/>
            <person name="Guo Q."/>
            <person name="Huang H."/>
            <person name="Sederoff R.R."/>
            <person name="Wang G."/>
            <person name="Qu G."/>
            <person name="Chen S."/>
        </authorList>
    </citation>
    <scope>NUCLEOTIDE SEQUENCE</scope>
    <source>
        <strain evidence="1">SC-2020</strain>
    </source>
</reference>